<dbReference type="NCBIfam" id="NF033564">
    <property type="entry name" value="transpos_ISAs1"/>
    <property type="match status" value="1"/>
</dbReference>
<protein>
    <submittedName>
        <fullName evidence="2">ISAs1 family transposase</fullName>
    </submittedName>
</protein>
<dbReference type="GO" id="GO:0003677">
    <property type="term" value="F:DNA binding"/>
    <property type="evidence" value="ECO:0007669"/>
    <property type="project" value="InterPro"/>
</dbReference>
<dbReference type="Proteomes" id="UP000662314">
    <property type="component" value="Unassembled WGS sequence"/>
</dbReference>
<dbReference type="InterPro" id="IPR051698">
    <property type="entry name" value="Transposase_11-like"/>
</dbReference>
<dbReference type="EMBL" id="JAECZA010000073">
    <property type="protein sequence ID" value="MBH8574465.1"/>
    <property type="molecule type" value="Genomic_DNA"/>
</dbReference>
<accession>A0A8J7I4E1</accession>
<keyword evidence="3" id="KW-1185">Reference proteome</keyword>
<dbReference type="AlphaFoldDB" id="A0A8J7I4E1"/>
<evidence type="ECO:0000313" key="3">
    <source>
        <dbReference type="Proteomes" id="UP000662314"/>
    </source>
</evidence>
<sequence>MPKKTCQLIIDSGNDYVIAVKENQPKLHRHIQSVAAKTKPTSRYIATEKTRDRLTKRTVEVFHELNGIDPKWIGIKSLVRVERVGTRGGKQYHDTACYISSLICTAKEFAQGIRGHWSIENRLHWVKDVVFNEDRSTIHLGHAPANLSVVRAIAINILRRNGHPSITISQRFLSNDIDKLLALVE</sequence>
<reference evidence="2 3" key="1">
    <citation type="journal article" date="2021" name="Int. J. Syst. Evol. Microbiol.">
        <title>Amazonocrinis nigriterrae gen. nov., sp. nov., Atlanticothrix silvestris gen. nov., sp. nov. and Dendronalium phyllosphericum gen. nov., sp. nov., nostocacean cyanobacteria from Brazilian environments.</title>
        <authorList>
            <person name="Alvarenga D.O."/>
            <person name="Andreote A.P.D."/>
            <person name="Branco L.H.Z."/>
            <person name="Delbaje E."/>
            <person name="Cruz R.B."/>
            <person name="Varani A.M."/>
            <person name="Fiore M.F."/>
        </authorList>
    </citation>
    <scope>NUCLEOTIDE SEQUENCE [LARGE SCALE GENOMIC DNA]</scope>
    <source>
        <strain evidence="2 3">CENA369</strain>
    </source>
</reference>
<proteinExistence type="predicted"/>
<organism evidence="2 3">
    <name type="scientific">Dendronalium phyllosphericum CENA369</name>
    <dbReference type="NCBI Taxonomy" id="1725256"/>
    <lineage>
        <taxon>Bacteria</taxon>
        <taxon>Bacillati</taxon>
        <taxon>Cyanobacteriota</taxon>
        <taxon>Cyanophyceae</taxon>
        <taxon>Nostocales</taxon>
        <taxon>Nostocaceae</taxon>
        <taxon>Dendronalium</taxon>
        <taxon>Dendronalium phyllosphericum</taxon>
    </lineage>
</organism>
<comment type="caution">
    <text evidence="2">The sequence shown here is derived from an EMBL/GenBank/DDBJ whole genome shotgun (WGS) entry which is preliminary data.</text>
</comment>
<evidence type="ECO:0000259" key="1">
    <source>
        <dbReference type="Pfam" id="PF01609"/>
    </source>
</evidence>
<dbReference type="PANTHER" id="PTHR30298">
    <property type="entry name" value="H REPEAT-ASSOCIATED PREDICTED TRANSPOSASE"/>
    <property type="match status" value="1"/>
</dbReference>
<gene>
    <name evidence="2" type="ORF">I8752_15825</name>
</gene>
<dbReference type="GO" id="GO:0004803">
    <property type="term" value="F:transposase activity"/>
    <property type="evidence" value="ECO:0007669"/>
    <property type="project" value="InterPro"/>
</dbReference>
<dbReference type="InterPro" id="IPR002559">
    <property type="entry name" value="Transposase_11"/>
</dbReference>
<feature type="domain" description="Transposase IS4-like" evidence="1">
    <location>
        <begin position="9"/>
        <end position="157"/>
    </location>
</feature>
<dbReference type="InterPro" id="IPR047647">
    <property type="entry name" value="ISAs1_transpos"/>
</dbReference>
<dbReference type="Pfam" id="PF01609">
    <property type="entry name" value="DDE_Tnp_1"/>
    <property type="match status" value="1"/>
</dbReference>
<dbReference type="PANTHER" id="PTHR30298:SF0">
    <property type="entry name" value="PROTEIN YBFL-RELATED"/>
    <property type="match status" value="1"/>
</dbReference>
<dbReference type="GO" id="GO:0006313">
    <property type="term" value="P:DNA transposition"/>
    <property type="evidence" value="ECO:0007669"/>
    <property type="project" value="InterPro"/>
</dbReference>
<name>A0A8J7I4E1_9NOST</name>
<evidence type="ECO:0000313" key="2">
    <source>
        <dbReference type="EMBL" id="MBH8574465.1"/>
    </source>
</evidence>